<proteinExistence type="predicted"/>
<dbReference type="EMBL" id="CP163435">
    <property type="protein sequence ID" value="XDQ23294.1"/>
    <property type="molecule type" value="Genomic_DNA"/>
</dbReference>
<sequence>MGCLVPPEREYPDDYTGPFGPVEVIPKVDCIGSFHSTAIDPSLDPVLHISRLTVPWFRLTPEAPSGFVDLSPLRDLVWEELTKDHEL</sequence>
<dbReference type="AlphaFoldDB" id="A0AB39NYY0"/>
<accession>A0AB39NYY0</accession>
<gene>
    <name evidence="1" type="ORF">AB5J56_00500</name>
</gene>
<name>A0AB39NYY0_9ACTN</name>
<protein>
    <submittedName>
        <fullName evidence="1">Uncharacterized protein</fullName>
    </submittedName>
</protein>
<dbReference type="RefSeq" id="WP_369228882.1">
    <property type="nucleotide sequence ID" value="NZ_CP163435.1"/>
</dbReference>
<organism evidence="1">
    <name type="scientific">Streptomyces sp. R21</name>
    <dbReference type="NCBI Taxonomy" id="3238627"/>
    <lineage>
        <taxon>Bacteria</taxon>
        <taxon>Bacillati</taxon>
        <taxon>Actinomycetota</taxon>
        <taxon>Actinomycetes</taxon>
        <taxon>Kitasatosporales</taxon>
        <taxon>Streptomycetaceae</taxon>
        <taxon>Streptomyces</taxon>
    </lineage>
</organism>
<evidence type="ECO:0000313" key="1">
    <source>
        <dbReference type="EMBL" id="XDQ23294.1"/>
    </source>
</evidence>
<reference evidence="1" key="1">
    <citation type="submission" date="2024-07" db="EMBL/GenBank/DDBJ databases">
        <authorList>
            <person name="Yu S.T."/>
        </authorList>
    </citation>
    <scope>NUCLEOTIDE SEQUENCE</scope>
    <source>
        <strain evidence="1">R21</strain>
    </source>
</reference>